<feature type="transmembrane region" description="Helical" evidence="5">
    <location>
        <begin position="131"/>
        <end position="151"/>
    </location>
</feature>
<dbReference type="InterPro" id="IPR020846">
    <property type="entry name" value="MFS_dom"/>
</dbReference>
<feature type="domain" description="Major facilitator superfamily (MFS) profile" evidence="6">
    <location>
        <begin position="7"/>
        <end position="377"/>
    </location>
</feature>
<dbReference type="PANTHER" id="PTHR23521:SF3">
    <property type="entry name" value="MFS TRANSPORTER"/>
    <property type="match status" value="1"/>
</dbReference>
<dbReference type="InterPro" id="IPR005828">
    <property type="entry name" value="MFS_sugar_transport-like"/>
</dbReference>
<dbReference type="SUPFAM" id="SSF103473">
    <property type="entry name" value="MFS general substrate transporter"/>
    <property type="match status" value="1"/>
</dbReference>
<reference evidence="7 8" key="1">
    <citation type="submission" date="2017-03" db="EMBL/GenBank/DDBJ databases">
        <authorList>
            <person name="Afonso C.L."/>
            <person name="Miller P.J."/>
            <person name="Scott M.A."/>
            <person name="Spackman E."/>
            <person name="Goraichik I."/>
            <person name="Dimitrov K.M."/>
            <person name="Suarez D.L."/>
            <person name="Swayne D.E."/>
        </authorList>
    </citation>
    <scope>NUCLEOTIDE SEQUENCE [LARGE SCALE GENOMIC DNA]</scope>
    <source>
        <strain evidence="7 8">CECT 7023</strain>
    </source>
</reference>
<keyword evidence="2 5" id="KW-0812">Transmembrane</keyword>
<feature type="transmembrane region" description="Helical" evidence="5">
    <location>
        <begin position="42"/>
        <end position="61"/>
    </location>
</feature>
<feature type="transmembrane region" description="Helical" evidence="5">
    <location>
        <begin position="353"/>
        <end position="372"/>
    </location>
</feature>
<dbReference type="AlphaFoldDB" id="A0A1Y5RHK1"/>
<dbReference type="EMBL" id="FWFZ01000001">
    <property type="protein sequence ID" value="SLN17564.1"/>
    <property type="molecule type" value="Genomic_DNA"/>
</dbReference>
<feature type="transmembrane region" description="Helical" evidence="5">
    <location>
        <begin position="157"/>
        <end position="179"/>
    </location>
</feature>
<keyword evidence="3 5" id="KW-1133">Transmembrane helix</keyword>
<feature type="transmembrane region" description="Helical" evidence="5">
    <location>
        <begin position="200"/>
        <end position="223"/>
    </location>
</feature>
<name>A0A1Y5RHK1_9RHOB</name>
<evidence type="ECO:0000256" key="1">
    <source>
        <dbReference type="ARBA" id="ARBA00004370"/>
    </source>
</evidence>
<feature type="transmembrane region" description="Helical" evidence="5">
    <location>
        <begin position="235"/>
        <end position="253"/>
    </location>
</feature>
<gene>
    <name evidence="7" type="primary">ycaD_1</name>
    <name evidence="7" type="ORF">ROA7023_00319</name>
</gene>
<accession>A0A1Y5RHK1</accession>
<dbReference type="InterPro" id="IPR047200">
    <property type="entry name" value="MFS_YcaD-like"/>
</dbReference>
<dbReference type="Pfam" id="PF07690">
    <property type="entry name" value="MFS_1"/>
    <property type="match status" value="1"/>
</dbReference>
<keyword evidence="8" id="KW-1185">Reference proteome</keyword>
<dbReference type="PANTHER" id="PTHR23521">
    <property type="entry name" value="TRANSPORTER MFS SUPERFAMILY"/>
    <property type="match status" value="1"/>
</dbReference>
<dbReference type="GO" id="GO:0022857">
    <property type="term" value="F:transmembrane transporter activity"/>
    <property type="evidence" value="ECO:0007669"/>
    <property type="project" value="InterPro"/>
</dbReference>
<keyword evidence="4 5" id="KW-0472">Membrane</keyword>
<feature type="transmembrane region" description="Helical" evidence="5">
    <location>
        <begin position="265"/>
        <end position="283"/>
    </location>
</feature>
<feature type="transmembrane region" description="Helical" evidence="5">
    <location>
        <begin position="98"/>
        <end position="119"/>
    </location>
</feature>
<proteinExistence type="predicted"/>
<dbReference type="CDD" id="cd17477">
    <property type="entry name" value="MFS_YcaD_like"/>
    <property type="match status" value="1"/>
</dbReference>
<evidence type="ECO:0000256" key="2">
    <source>
        <dbReference type="ARBA" id="ARBA00022692"/>
    </source>
</evidence>
<feature type="transmembrane region" description="Helical" evidence="5">
    <location>
        <begin position="324"/>
        <end position="347"/>
    </location>
</feature>
<feature type="transmembrane region" description="Helical" evidence="5">
    <location>
        <begin position="73"/>
        <end position="92"/>
    </location>
</feature>
<evidence type="ECO:0000313" key="7">
    <source>
        <dbReference type="EMBL" id="SLN17564.1"/>
    </source>
</evidence>
<dbReference type="OrthoDB" id="9810614at2"/>
<dbReference type="InterPro" id="IPR036259">
    <property type="entry name" value="MFS_trans_sf"/>
</dbReference>
<protein>
    <submittedName>
        <fullName evidence="7">Putative MFS-type transporter YcaD</fullName>
    </submittedName>
</protein>
<evidence type="ECO:0000256" key="5">
    <source>
        <dbReference type="SAM" id="Phobius"/>
    </source>
</evidence>
<dbReference type="PROSITE" id="PS50850">
    <property type="entry name" value="MFS"/>
    <property type="match status" value="1"/>
</dbReference>
<dbReference type="GO" id="GO:0005886">
    <property type="term" value="C:plasma membrane"/>
    <property type="evidence" value="ECO:0007669"/>
    <property type="project" value="TreeGrafter"/>
</dbReference>
<dbReference type="Proteomes" id="UP000193900">
    <property type="component" value="Unassembled WGS sequence"/>
</dbReference>
<sequence>MISVLGSSWPLLLGLFMLMMGNGVQGTLLGIRGSIEGFSTFQMSLIMSAYFVGFLGGSRLAPEMIRRVGHVRVFAALGSTISAILILYPALVEPWAWIIGRIVIGFCFSGVYVTAESWLNNSSTNETRGQALSLYMLVQVGGIVVAQYVLLLSDAGGFILFIIPSVLVSLAFAPILLSISPTPAFGSTKPMNLRGLIETSPLAAVNLVLLGGVFAAQFGMAAVYATQIGLSIPEISVFVSAIYMAALISQYPIGWLSDRIDRRKLIIAISAIGGAGAFVGFLLPPSFAVLIFSAALIGGTTNPLYALIIAYANDFLEPEDMAAASAGFVFINGVGAIAGPVVVGYMMRTIGPSGFWLFITILMEAVALYGIYRMVRRPATGAAAGHVPYARVLATASPVAVGYAQEVYIEAEAEMDAQAPEAGTGTGTDGKVL</sequence>
<feature type="transmembrane region" description="Helical" evidence="5">
    <location>
        <begin position="289"/>
        <end position="312"/>
    </location>
</feature>
<evidence type="ECO:0000259" key="6">
    <source>
        <dbReference type="PROSITE" id="PS50850"/>
    </source>
</evidence>
<dbReference type="Gene3D" id="1.20.1250.20">
    <property type="entry name" value="MFS general substrate transporter like domains"/>
    <property type="match status" value="2"/>
</dbReference>
<dbReference type="InterPro" id="IPR011701">
    <property type="entry name" value="MFS"/>
</dbReference>
<dbReference type="RefSeq" id="WP_085877239.1">
    <property type="nucleotide sequence ID" value="NZ_FWFZ01000001.1"/>
</dbReference>
<comment type="subcellular location">
    <subcellularLocation>
        <location evidence="1">Membrane</location>
    </subcellularLocation>
</comment>
<evidence type="ECO:0000256" key="3">
    <source>
        <dbReference type="ARBA" id="ARBA00022989"/>
    </source>
</evidence>
<evidence type="ECO:0000256" key="4">
    <source>
        <dbReference type="ARBA" id="ARBA00023136"/>
    </source>
</evidence>
<dbReference type="Pfam" id="PF00083">
    <property type="entry name" value="Sugar_tr"/>
    <property type="match status" value="1"/>
</dbReference>
<evidence type="ECO:0000313" key="8">
    <source>
        <dbReference type="Proteomes" id="UP000193900"/>
    </source>
</evidence>
<organism evidence="7 8">
    <name type="scientific">Roseisalinus antarcticus</name>
    <dbReference type="NCBI Taxonomy" id="254357"/>
    <lineage>
        <taxon>Bacteria</taxon>
        <taxon>Pseudomonadati</taxon>
        <taxon>Pseudomonadota</taxon>
        <taxon>Alphaproteobacteria</taxon>
        <taxon>Rhodobacterales</taxon>
        <taxon>Roseobacteraceae</taxon>
        <taxon>Roseisalinus</taxon>
    </lineage>
</organism>